<sequence length="283" mass="30848">MTTEAYLHRLGHDHEEPTVDYLFALHRAQVERVPYENLEIILGRPTTIASGESTGRIVAGRGGYCYHLNGAFGALLRELGFTVRTHVGGVHRLGAEPVGANGNHAVLTVEGLPTAECPDGIWFVDAGLGDAIHEPLPARTGEYRQGPFTYRLDPSAVAVPGWHFTHAPGGSFGGMDFDAAAVAGIERFAPDHAELSAPGSHFTKMVVCQRRDSLGAHILRDARLTRWDAAGKAHLDLRHAVEWRAVWADVFGIVLTPDEVDRLWPDAVKRTEIWLAEQATEAS</sequence>
<dbReference type="SUPFAM" id="SSF54001">
    <property type="entry name" value="Cysteine proteinases"/>
    <property type="match status" value="1"/>
</dbReference>
<dbReference type="Gene3D" id="2.40.128.150">
    <property type="entry name" value="Cysteine proteinases"/>
    <property type="match status" value="1"/>
</dbReference>
<dbReference type="AlphaFoldDB" id="A0A841BXC0"/>
<dbReference type="Gene3D" id="3.30.2140.10">
    <property type="entry name" value="Arylamine N-acetyltransferase"/>
    <property type="match status" value="1"/>
</dbReference>
<evidence type="ECO:0000256" key="1">
    <source>
        <dbReference type="ARBA" id="ARBA00006547"/>
    </source>
</evidence>
<dbReference type="Proteomes" id="UP000587527">
    <property type="component" value="Unassembled WGS sequence"/>
</dbReference>
<accession>A0A841BXC0</accession>
<organism evidence="2 3">
    <name type="scientific">Allocatelliglobosispora scoriae</name>
    <dbReference type="NCBI Taxonomy" id="643052"/>
    <lineage>
        <taxon>Bacteria</taxon>
        <taxon>Bacillati</taxon>
        <taxon>Actinomycetota</taxon>
        <taxon>Actinomycetes</taxon>
        <taxon>Micromonosporales</taxon>
        <taxon>Micromonosporaceae</taxon>
        <taxon>Allocatelliglobosispora</taxon>
    </lineage>
</organism>
<evidence type="ECO:0000313" key="2">
    <source>
        <dbReference type="EMBL" id="MBB5872315.1"/>
    </source>
</evidence>
<dbReference type="Pfam" id="PF00797">
    <property type="entry name" value="Acetyltransf_2"/>
    <property type="match status" value="1"/>
</dbReference>
<dbReference type="EMBL" id="JACHMN010000003">
    <property type="protein sequence ID" value="MBB5872315.1"/>
    <property type="molecule type" value="Genomic_DNA"/>
</dbReference>
<evidence type="ECO:0000313" key="3">
    <source>
        <dbReference type="Proteomes" id="UP000587527"/>
    </source>
</evidence>
<dbReference type="InterPro" id="IPR001447">
    <property type="entry name" value="Arylamine_N-AcTrfase"/>
</dbReference>
<keyword evidence="3" id="KW-1185">Reference proteome</keyword>
<dbReference type="RefSeq" id="WP_184841800.1">
    <property type="nucleotide sequence ID" value="NZ_JACHMN010000003.1"/>
</dbReference>
<keyword evidence="2" id="KW-0808">Transferase</keyword>
<reference evidence="2 3" key="1">
    <citation type="submission" date="2020-08" db="EMBL/GenBank/DDBJ databases">
        <title>Sequencing the genomes of 1000 actinobacteria strains.</title>
        <authorList>
            <person name="Klenk H.-P."/>
        </authorList>
    </citation>
    <scope>NUCLEOTIDE SEQUENCE [LARGE SCALE GENOMIC DNA]</scope>
    <source>
        <strain evidence="2 3">DSM 45362</strain>
    </source>
</reference>
<proteinExistence type="inferred from homology"/>
<name>A0A841BXC0_9ACTN</name>
<protein>
    <submittedName>
        <fullName evidence="2">Arylamine N-acetyltransferase</fullName>
    </submittedName>
</protein>
<comment type="similarity">
    <text evidence="1">Belongs to the arylamine N-acetyltransferase family.</text>
</comment>
<dbReference type="InterPro" id="IPR038765">
    <property type="entry name" value="Papain-like_cys_pep_sf"/>
</dbReference>
<comment type="caution">
    <text evidence="2">The sequence shown here is derived from an EMBL/GenBank/DDBJ whole genome shotgun (WGS) entry which is preliminary data.</text>
</comment>
<dbReference type="GO" id="GO:0016407">
    <property type="term" value="F:acetyltransferase activity"/>
    <property type="evidence" value="ECO:0007669"/>
    <property type="project" value="InterPro"/>
</dbReference>
<dbReference type="PANTHER" id="PTHR11786">
    <property type="entry name" value="N-HYDROXYARYLAMINE O-ACETYLTRANSFERASE"/>
    <property type="match status" value="1"/>
</dbReference>
<dbReference type="PANTHER" id="PTHR11786:SF0">
    <property type="entry name" value="ARYLAMINE N-ACETYLTRANSFERASE 4-RELATED"/>
    <property type="match status" value="1"/>
</dbReference>
<gene>
    <name evidence="2" type="ORF">F4553_005749</name>
</gene>